<dbReference type="InParanoid" id="A0A4R6QIC4"/>
<name>A0A4R6QIC4_9BURK</name>
<sequence>MLGLSRTVKKGKTVAHEFMQIRASAEGRLVYIALPSGQKETTFTLDSAAEGEVTFENPQHDFPQRVIYRLLPDDRLAARIEGMRNGQLRGIDFAMKKMPC</sequence>
<evidence type="ECO:0000313" key="3">
    <source>
        <dbReference type="Proteomes" id="UP000295361"/>
    </source>
</evidence>
<feature type="domain" description="DUF6265" evidence="1">
    <location>
        <begin position="1"/>
        <end position="81"/>
    </location>
</feature>
<evidence type="ECO:0000259" key="1">
    <source>
        <dbReference type="Pfam" id="PF19780"/>
    </source>
</evidence>
<protein>
    <recommendedName>
        <fullName evidence="1">DUF6265 domain-containing protein</fullName>
    </recommendedName>
</protein>
<reference evidence="2 3" key="1">
    <citation type="submission" date="2019-03" db="EMBL/GenBank/DDBJ databases">
        <title>Genomic Encyclopedia of Type Strains, Phase IV (KMG-IV): sequencing the most valuable type-strain genomes for metagenomic binning, comparative biology and taxonomic classification.</title>
        <authorList>
            <person name="Goeker M."/>
        </authorList>
    </citation>
    <scope>NUCLEOTIDE SEQUENCE [LARGE SCALE GENOMIC DNA]</scope>
    <source>
        <strain evidence="2 3">DSM 16998</strain>
    </source>
</reference>
<organism evidence="2 3">
    <name type="scientific">Roseateles toxinivorans</name>
    <dbReference type="NCBI Taxonomy" id="270368"/>
    <lineage>
        <taxon>Bacteria</taxon>
        <taxon>Pseudomonadati</taxon>
        <taxon>Pseudomonadota</taxon>
        <taxon>Betaproteobacteria</taxon>
        <taxon>Burkholderiales</taxon>
        <taxon>Sphaerotilaceae</taxon>
        <taxon>Roseateles</taxon>
    </lineage>
</organism>
<gene>
    <name evidence="2" type="ORF">DES47_11041</name>
</gene>
<keyword evidence="3" id="KW-1185">Reference proteome</keyword>
<proteinExistence type="predicted"/>
<evidence type="ECO:0000313" key="2">
    <source>
        <dbReference type="EMBL" id="TDP61829.1"/>
    </source>
</evidence>
<dbReference type="InterPro" id="IPR046232">
    <property type="entry name" value="DUF6265"/>
</dbReference>
<dbReference type="AlphaFoldDB" id="A0A4R6QIC4"/>
<dbReference type="EMBL" id="SNXS01000010">
    <property type="protein sequence ID" value="TDP61829.1"/>
    <property type="molecule type" value="Genomic_DNA"/>
</dbReference>
<dbReference type="Proteomes" id="UP000295361">
    <property type="component" value="Unassembled WGS sequence"/>
</dbReference>
<accession>A0A4R6QIC4</accession>
<comment type="caution">
    <text evidence="2">The sequence shown here is derived from an EMBL/GenBank/DDBJ whole genome shotgun (WGS) entry which is preliminary data.</text>
</comment>
<dbReference type="Pfam" id="PF19780">
    <property type="entry name" value="DUF6265"/>
    <property type="match status" value="1"/>
</dbReference>